<accession>A0A2T5IXA0</accession>
<keyword evidence="8" id="KW-1185">Reference proteome</keyword>
<name>A0A2T5IXA0_9GAMM</name>
<comment type="subcellular location">
    <subcellularLocation>
        <location evidence="1">Membrane</location>
    </subcellularLocation>
</comment>
<evidence type="ECO:0000313" key="7">
    <source>
        <dbReference type="EMBL" id="PTQ88557.1"/>
    </source>
</evidence>
<evidence type="ECO:0000313" key="8">
    <source>
        <dbReference type="Proteomes" id="UP000244223"/>
    </source>
</evidence>
<feature type="transmembrane region" description="Helical" evidence="5">
    <location>
        <begin position="34"/>
        <end position="52"/>
    </location>
</feature>
<dbReference type="Pfam" id="PF04116">
    <property type="entry name" value="FA_hydroxylase"/>
    <property type="match status" value="1"/>
</dbReference>
<dbReference type="InterPro" id="IPR006694">
    <property type="entry name" value="Fatty_acid_hydroxylase"/>
</dbReference>
<dbReference type="GO" id="GO:0008610">
    <property type="term" value="P:lipid biosynthetic process"/>
    <property type="evidence" value="ECO:0007669"/>
    <property type="project" value="InterPro"/>
</dbReference>
<feature type="domain" description="Fatty acid hydroxylase" evidence="6">
    <location>
        <begin position="115"/>
        <end position="247"/>
    </location>
</feature>
<comment type="caution">
    <text evidence="7">The sequence shown here is derived from an EMBL/GenBank/DDBJ whole genome shotgun (WGS) entry which is preliminary data.</text>
</comment>
<evidence type="ECO:0000256" key="4">
    <source>
        <dbReference type="ARBA" id="ARBA00023136"/>
    </source>
</evidence>
<dbReference type="PANTHER" id="PTHR11863">
    <property type="entry name" value="STEROL DESATURASE"/>
    <property type="match status" value="1"/>
</dbReference>
<reference evidence="7 8" key="1">
    <citation type="submission" date="2018-04" db="EMBL/GenBank/DDBJ databases">
        <title>Genomic Encyclopedia of Archaeal and Bacterial Type Strains, Phase II (KMG-II): from individual species to whole genera.</title>
        <authorList>
            <person name="Goeker M."/>
        </authorList>
    </citation>
    <scope>NUCLEOTIDE SEQUENCE [LARGE SCALE GENOMIC DNA]</scope>
    <source>
        <strain evidence="7 8">DSM 5822</strain>
    </source>
</reference>
<keyword evidence="4 5" id="KW-0472">Membrane</keyword>
<feature type="transmembrane region" description="Helical" evidence="5">
    <location>
        <begin position="73"/>
        <end position="97"/>
    </location>
</feature>
<keyword evidence="2 5" id="KW-0812">Transmembrane</keyword>
<sequence length="282" mass="32482">MKILTPLIRWGSYPLIFGVCTGMQLAILWLHLPYWPLAPIIAALGLTAVALLERLQPYETLWLNDHHDTNVDILHALTSLTLIFTSIEIATVILKFMPVSAIWPTDWPIGVQVLTAGFIIDFGLWFMHWLSHKNDLLWRLHALHHSAERLYWLNGERRHPLSAVVLAAPGISVVVLLGAPPEIIGCWLSIITVHLAFQHANLDYSVGSFRRLLGVAEVHRWHHKREYEDAQVNFGEFWMIWDHVFGTYRYQKNGVRAGEVGMKESMPITYLAQIKWPFFRRV</sequence>
<evidence type="ECO:0000256" key="1">
    <source>
        <dbReference type="ARBA" id="ARBA00004370"/>
    </source>
</evidence>
<evidence type="ECO:0000259" key="6">
    <source>
        <dbReference type="Pfam" id="PF04116"/>
    </source>
</evidence>
<evidence type="ECO:0000256" key="3">
    <source>
        <dbReference type="ARBA" id="ARBA00022989"/>
    </source>
</evidence>
<evidence type="ECO:0000256" key="2">
    <source>
        <dbReference type="ARBA" id="ARBA00022692"/>
    </source>
</evidence>
<feature type="transmembrane region" description="Helical" evidence="5">
    <location>
        <begin position="7"/>
        <end position="28"/>
    </location>
</feature>
<dbReference type="EMBL" id="QAON01000011">
    <property type="protein sequence ID" value="PTQ88557.1"/>
    <property type="molecule type" value="Genomic_DNA"/>
</dbReference>
<dbReference type="InterPro" id="IPR050307">
    <property type="entry name" value="Sterol_Desaturase_Related"/>
</dbReference>
<dbReference type="GO" id="GO:0016491">
    <property type="term" value="F:oxidoreductase activity"/>
    <property type="evidence" value="ECO:0007669"/>
    <property type="project" value="InterPro"/>
</dbReference>
<dbReference type="GO" id="GO:0005506">
    <property type="term" value="F:iron ion binding"/>
    <property type="evidence" value="ECO:0007669"/>
    <property type="project" value="InterPro"/>
</dbReference>
<feature type="transmembrane region" description="Helical" evidence="5">
    <location>
        <begin position="109"/>
        <end position="130"/>
    </location>
</feature>
<protein>
    <submittedName>
        <fullName evidence="7">Sterol desaturase/sphingolipid hydroxylase (Fatty acid hydroxylase superfamily)</fullName>
    </submittedName>
</protein>
<dbReference type="GO" id="GO:0016020">
    <property type="term" value="C:membrane"/>
    <property type="evidence" value="ECO:0007669"/>
    <property type="project" value="UniProtKB-SubCell"/>
</dbReference>
<keyword evidence="3 5" id="KW-1133">Transmembrane helix</keyword>
<evidence type="ECO:0000256" key="5">
    <source>
        <dbReference type="SAM" id="Phobius"/>
    </source>
</evidence>
<proteinExistence type="predicted"/>
<dbReference type="AlphaFoldDB" id="A0A2T5IXA0"/>
<gene>
    <name evidence="7" type="ORF">C8N29_11180</name>
</gene>
<dbReference type="Proteomes" id="UP000244223">
    <property type="component" value="Unassembled WGS sequence"/>
</dbReference>
<organism evidence="7 8">
    <name type="scientific">Agitococcus lubricus</name>
    <dbReference type="NCBI Taxonomy" id="1077255"/>
    <lineage>
        <taxon>Bacteria</taxon>
        <taxon>Pseudomonadati</taxon>
        <taxon>Pseudomonadota</taxon>
        <taxon>Gammaproteobacteria</taxon>
        <taxon>Moraxellales</taxon>
        <taxon>Moraxellaceae</taxon>
        <taxon>Agitococcus</taxon>
    </lineage>
</organism>